<name>A0A223AQZ3_9FIRM</name>
<sequence length="74" mass="8551">MKRIFCDRCGEEIDYRNRSKPLNVVGEAEGVYDLCPQCMVDFRVFMRDKPQAGKYGHGVQSKKMGRICGINFEE</sequence>
<dbReference type="Proteomes" id="UP000214689">
    <property type="component" value="Chromosome"/>
</dbReference>
<organism evidence="1 2">
    <name type="scientific">Mogibacterium pumilum</name>
    <dbReference type="NCBI Taxonomy" id="86332"/>
    <lineage>
        <taxon>Bacteria</taxon>
        <taxon>Bacillati</taxon>
        <taxon>Bacillota</taxon>
        <taxon>Clostridia</taxon>
        <taxon>Peptostreptococcales</taxon>
        <taxon>Anaerovoracaceae</taxon>
        <taxon>Mogibacterium</taxon>
    </lineage>
</organism>
<dbReference type="RefSeq" id="WP_094233621.1">
    <property type="nucleotide sequence ID" value="NZ_CP016199.1"/>
</dbReference>
<dbReference type="OrthoDB" id="949044at2"/>
<evidence type="ECO:0000313" key="1">
    <source>
        <dbReference type="EMBL" id="ASS37393.1"/>
    </source>
</evidence>
<protein>
    <submittedName>
        <fullName evidence="1">Uncharacterized protein</fullName>
    </submittedName>
</protein>
<accession>A0A223AQZ3</accession>
<dbReference type="AlphaFoldDB" id="A0A223AQZ3"/>
<keyword evidence="2" id="KW-1185">Reference proteome</keyword>
<evidence type="ECO:0000313" key="2">
    <source>
        <dbReference type="Proteomes" id="UP000214689"/>
    </source>
</evidence>
<reference evidence="2" key="1">
    <citation type="submission" date="2016-05" db="EMBL/GenBank/DDBJ databases">
        <authorList>
            <person name="Holder M.E."/>
            <person name="Ajami N.J."/>
            <person name="Petrosino J.F."/>
        </authorList>
    </citation>
    <scope>NUCLEOTIDE SEQUENCE [LARGE SCALE GENOMIC DNA]</scope>
    <source>
        <strain evidence="2">ATCC 700696</strain>
    </source>
</reference>
<dbReference type="EMBL" id="CP016199">
    <property type="protein sequence ID" value="ASS37393.1"/>
    <property type="molecule type" value="Genomic_DNA"/>
</dbReference>
<gene>
    <name evidence="1" type="ORF">AXF17_02205</name>
</gene>
<proteinExistence type="predicted"/>